<dbReference type="Pfam" id="PF07451">
    <property type="entry name" value="SpoVAD"/>
    <property type="match status" value="1"/>
</dbReference>
<keyword evidence="2" id="KW-1185">Reference proteome</keyword>
<reference evidence="1 2" key="1">
    <citation type="submission" date="2020-08" db="EMBL/GenBank/DDBJ databases">
        <title>Complete Genome Sequence of Effusibacillus dendaii Strain skT53, Isolated from Farmland soil.</title>
        <authorList>
            <person name="Konishi T."/>
            <person name="Kawasaki H."/>
        </authorList>
    </citation>
    <scope>NUCLEOTIDE SEQUENCE [LARGE SCALE GENOMIC DNA]</scope>
    <source>
        <strain evidence="2">skT53</strain>
    </source>
</reference>
<evidence type="ECO:0000313" key="1">
    <source>
        <dbReference type="EMBL" id="BCJ85811.1"/>
    </source>
</evidence>
<dbReference type="EMBL" id="AP023366">
    <property type="protein sequence ID" value="BCJ85811.1"/>
    <property type="molecule type" value="Genomic_DNA"/>
</dbReference>
<sequence>MGKVGKQGQNSWAKAEEKLLEQSIQLAIEKAGPTSDQVDLILSGDLVNQITTSSFSARTAARPYLGILGACSTSMEGLALAAQLVDSGYANYAIAATSSHNSTAERQFRYPTEYGGQKPPTAHCTVTGAGAALVGKSEKGHLITHATIGKVIDWGIKSPWEMGAAMAPAAVDTITAHFQDTGRTPADYDLIVTGDLARIGAPIAREMLENNGYSIEDRYEDCGVLIYHPDQPEVFSGGSGCACCATVT</sequence>
<dbReference type="GO" id="GO:0016746">
    <property type="term" value="F:acyltransferase activity"/>
    <property type="evidence" value="ECO:0007669"/>
    <property type="project" value="InterPro"/>
</dbReference>
<gene>
    <name evidence="1" type="ORF">skT53_07960</name>
</gene>
<name>A0A7I8DD43_9BACL</name>
<evidence type="ECO:0000313" key="2">
    <source>
        <dbReference type="Proteomes" id="UP000593802"/>
    </source>
</evidence>
<dbReference type="InterPro" id="IPR038369">
    <property type="entry name" value="SpoVAD_sf"/>
</dbReference>
<dbReference type="SUPFAM" id="SSF53901">
    <property type="entry name" value="Thiolase-like"/>
    <property type="match status" value="1"/>
</dbReference>
<dbReference type="Gene3D" id="3.40.47.40">
    <property type="entry name" value="Stage V sporulation protein AD"/>
    <property type="match status" value="1"/>
</dbReference>
<evidence type="ECO:0008006" key="3">
    <source>
        <dbReference type="Google" id="ProtNLM"/>
    </source>
</evidence>
<dbReference type="AlphaFoldDB" id="A0A7I8DD43"/>
<dbReference type="InterPro" id="IPR010894">
    <property type="entry name" value="SpoVAD"/>
</dbReference>
<organism evidence="1 2">
    <name type="scientific">Effusibacillus dendaii</name>
    <dbReference type="NCBI Taxonomy" id="2743772"/>
    <lineage>
        <taxon>Bacteria</taxon>
        <taxon>Bacillati</taxon>
        <taxon>Bacillota</taxon>
        <taxon>Bacilli</taxon>
        <taxon>Bacillales</taxon>
        <taxon>Alicyclobacillaceae</taxon>
        <taxon>Effusibacillus</taxon>
    </lineage>
</organism>
<proteinExistence type="predicted"/>
<dbReference type="KEGG" id="eff:skT53_07960"/>
<dbReference type="Proteomes" id="UP000593802">
    <property type="component" value="Chromosome"/>
</dbReference>
<accession>A0A7I8DD43</accession>
<dbReference type="InterPro" id="IPR016039">
    <property type="entry name" value="Thiolase-like"/>
</dbReference>
<protein>
    <recommendedName>
        <fullName evidence="3">Stage V sporulation protein AD</fullName>
    </recommendedName>
</protein>